<dbReference type="InterPro" id="IPR045540">
    <property type="entry name" value="YegS/DAGK_C"/>
</dbReference>
<evidence type="ECO:0000256" key="10">
    <source>
        <dbReference type="ARBA" id="ARBA00023209"/>
    </source>
</evidence>
<dbReference type="PANTHER" id="PTHR12358:SF106">
    <property type="entry name" value="LIPID KINASE YEGS"/>
    <property type="match status" value="1"/>
</dbReference>
<evidence type="ECO:0000256" key="9">
    <source>
        <dbReference type="ARBA" id="ARBA00023098"/>
    </source>
</evidence>
<proteinExistence type="predicted"/>
<sequence>MPKLSVIINPIAGTKDKSQIPDLVRKTLAQHWDVEILNTQHRGHATELAREAAQRGVEAVLAVGGDGTVNETATGLVGTDTALAILPMGSGNGLARHLQIPMAQLAAIEHLKTAAVRTIDSCQMNGQAFFCTAGMGFDAHIAYLFAQQHTRGLSTYVRTTLNEFFSYKPQRYTLHFDNQTQVREAFLITFANANQFGNNAFIAPLADIQDGKMDVCVMSQFPLYQAAGIGLRMFAKNIHRSNFMETWKSGGVVVEREQEGSVHLDGEPVQMGKTLELSMKPQSLKVLVSPKADFV</sequence>
<dbReference type="GO" id="GO:0005524">
    <property type="term" value="F:ATP binding"/>
    <property type="evidence" value="ECO:0007669"/>
    <property type="project" value="UniProtKB-KW"/>
</dbReference>
<dbReference type="SMART" id="SM00046">
    <property type="entry name" value="DAGKc"/>
    <property type="match status" value="1"/>
</dbReference>
<dbReference type="RefSeq" id="WP_091515583.1">
    <property type="nucleotide sequence ID" value="NZ_FOLE01000011.1"/>
</dbReference>
<dbReference type="AlphaFoldDB" id="A0A1I1MPL4"/>
<evidence type="ECO:0000313" key="14">
    <source>
        <dbReference type="Proteomes" id="UP000199514"/>
    </source>
</evidence>
<evidence type="ECO:0000256" key="5">
    <source>
        <dbReference type="ARBA" id="ARBA00022741"/>
    </source>
</evidence>
<accession>A0A1I1MPL4</accession>
<keyword evidence="9" id="KW-0443">Lipid metabolism</keyword>
<keyword evidence="14" id="KW-1185">Reference proteome</keyword>
<dbReference type="GO" id="GO:0005886">
    <property type="term" value="C:plasma membrane"/>
    <property type="evidence" value="ECO:0007669"/>
    <property type="project" value="TreeGrafter"/>
</dbReference>
<dbReference type="Proteomes" id="UP000199514">
    <property type="component" value="Unassembled WGS sequence"/>
</dbReference>
<dbReference type="GO" id="GO:0016301">
    <property type="term" value="F:kinase activity"/>
    <property type="evidence" value="ECO:0007669"/>
    <property type="project" value="UniProtKB-KW"/>
</dbReference>
<dbReference type="InterPro" id="IPR005218">
    <property type="entry name" value="Diacylglycerol/lipid_kinase"/>
</dbReference>
<dbReference type="OrthoDB" id="9786026at2"/>
<keyword evidence="3" id="KW-0808">Transferase</keyword>
<keyword evidence="11" id="KW-1208">Phospholipid metabolism</keyword>
<evidence type="ECO:0000256" key="4">
    <source>
        <dbReference type="ARBA" id="ARBA00022723"/>
    </source>
</evidence>
<dbReference type="Gene3D" id="3.40.50.10330">
    <property type="entry name" value="Probable inorganic polyphosphate/atp-NAD kinase, domain 1"/>
    <property type="match status" value="1"/>
</dbReference>
<dbReference type="InterPro" id="IPR050187">
    <property type="entry name" value="Lipid_Phosphate_FormReg"/>
</dbReference>
<dbReference type="Gene3D" id="2.60.200.40">
    <property type="match status" value="1"/>
</dbReference>
<comment type="cofactor">
    <cofactor evidence="1">
        <name>Mg(2+)</name>
        <dbReference type="ChEBI" id="CHEBI:18420"/>
    </cofactor>
</comment>
<feature type="domain" description="DAGKc" evidence="12">
    <location>
        <begin position="1"/>
        <end position="128"/>
    </location>
</feature>
<keyword evidence="6 13" id="KW-0418">Kinase</keyword>
<evidence type="ECO:0000256" key="1">
    <source>
        <dbReference type="ARBA" id="ARBA00001946"/>
    </source>
</evidence>
<dbReference type="InterPro" id="IPR017438">
    <property type="entry name" value="ATP-NAD_kinase_N"/>
</dbReference>
<gene>
    <name evidence="13" type="ORF">SAMN05421780_11141</name>
</gene>
<evidence type="ECO:0000256" key="2">
    <source>
        <dbReference type="ARBA" id="ARBA00022516"/>
    </source>
</evidence>
<protein>
    <submittedName>
        <fullName evidence="13">Lipid kinase, YegS/Rv2252/BmrU family</fullName>
    </submittedName>
</protein>
<keyword evidence="10" id="KW-0594">Phospholipid biosynthesis</keyword>
<keyword evidence="7" id="KW-0067">ATP-binding</keyword>
<reference evidence="13 14" key="1">
    <citation type="submission" date="2016-10" db="EMBL/GenBank/DDBJ databases">
        <authorList>
            <person name="de Groot N.N."/>
        </authorList>
    </citation>
    <scope>NUCLEOTIDE SEQUENCE [LARGE SCALE GENOMIC DNA]</scope>
    <source>
        <strain evidence="13 14">DSM 6793</strain>
    </source>
</reference>
<evidence type="ECO:0000256" key="11">
    <source>
        <dbReference type="ARBA" id="ARBA00023264"/>
    </source>
</evidence>
<evidence type="ECO:0000256" key="7">
    <source>
        <dbReference type="ARBA" id="ARBA00022840"/>
    </source>
</evidence>
<dbReference type="GO" id="GO:0046872">
    <property type="term" value="F:metal ion binding"/>
    <property type="evidence" value="ECO:0007669"/>
    <property type="project" value="UniProtKB-KW"/>
</dbReference>
<dbReference type="PANTHER" id="PTHR12358">
    <property type="entry name" value="SPHINGOSINE KINASE"/>
    <property type="match status" value="1"/>
</dbReference>
<keyword evidence="5" id="KW-0547">Nucleotide-binding</keyword>
<dbReference type="InterPro" id="IPR001206">
    <property type="entry name" value="Diacylglycerol_kinase_cat_dom"/>
</dbReference>
<evidence type="ECO:0000256" key="6">
    <source>
        <dbReference type="ARBA" id="ARBA00022777"/>
    </source>
</evidence>
<dbReference type="Pfam" id="PF19279">
    <property type="entry name" value="YegS_C"/>
    <property type="match status" value="1"/>
</dbReference>
<evidence type="ECO:0000256" key="8">
    <source>
        <dbReference type="ARBA" id="ARBA00022842"/>
    </source>
</evidence>
<dbReference type="STRING" id="927664.SAMN05421780_11141"/>
<keyword evidence="4" id="KW-0479">Metal-binding</keyword>
<keyword evidence="2" id="KW-0444">Lipid biosynthesis</keyword>
<dbReference type="InterPro" id="IPR016064">
    <property type="entry name" value="NAD/diacylglycerol_kinase_sf"/>
</dbReference>
<dbReference type="EMBL" id="FOLE01000011">
    <property type="protein sequence ID" value="SFC87424.1"/>
    <property type="molecule type" value="Genomic_DNA"/>
</dbReference>
<dbReference type="Pfam" id="PF00781">
    <property type="entry name" value="DAGK_cat"/>
    <property type="match status" value="1"/>
</dbReference>
<evidence type="ECO:0000313" key="13">
    <source>
        <dbReference type="EMBL" id="SFC87424.1"/>
    </source>
</evidence>
<dbReference type="PROSITE" id="PS50146">
    <property type="entry name" value="DAGK"/>
    <property type="match status" value="1"/>
</dbReference>
<evidence type="ECO:0000256" key="3">
    <source>
        <dbReference type="ARBA" id="ARBA00022679"/>
    </source>
</evidence>
<name>A0A1I1MPL4_9BACT</name>
<dbReference type="NCBIfam" id="TIGR00147">
    <property type="entry name" value="YegS/Rv2252/BmrU family lipid kinase"/>
    <property type="match status" value="1"/>
</dbReference>
<dbReference type="GO" id="GO:0008654">
    <property type="term" value="P:phospholipid biosynthetic process"/>
    <property type="evidence" value="ECO:0007669"/>
    <property type="project" value="UniProtKB-KW"/>
</dbReference>
<organism evidence="13 14">
    <name type="scientific">Flexibacter flexilis DSM 6793</name>
    <dbReference type="NCBI Taxonomy" id="927664"/>
    <lineage>
        <taxon>Bacteria</taxon>
        <taxon>Pseudomonadati</taxon>
        <taxon>Bacteroidota</taxon>
        <taxon>Cytophagia</taxon>
        <taxon>Cytophagales</taxon>
        <taxon>Flexibacteraceae</taxon>
        <taxon>Flexibacter</taxon>
    </lineage>
</organism>
<evidence type="ECO:0000259" key="12">
    <source>
        <dbReference type="PROSITE" id="PS50146"/>
    </source>
</evidence>
<keyword evidence="8" id="KW-0460">Magnesium</keyword>
<dbReference type="SUPFAM" id="SSF111331">
    <property type="entry name" value="NAD kinase/diacylglycerol kinase-like"/>
    <property type="match status" value="1"/>
</dbReference>